<protein>
    <submittedName>
        <fullName evidence="1">Uncharacterized protein</fullName>
    </submittedName>
</protein>
<proteinExistence type="predicted"/>
<gene>
    <name evidence="1" type="ORF">HAX54_014163</name>
</gene>
<comment type="caution">
    <text evidence="1">The sequence shown here is derived from an EMBL/GenBank/DDBJ whole genome shotgun (WGS) entry which is preliminary data.</text>
</comment>
<evidence type="ECO:0000313" key="1">
    <source>
        <dbReference type="EMBL" id="MCD7472800.1"/>
    </source>
</evidence>
<keyword evidence="2" id="KW-1185">Reference proteome</keyword>
<feature type="non-terminal residue" evidence="1">
    <location>
        <position position="67"/>
    </location>
</feature>
<dbReference type="Proteomes" id="UP000823775">
    <property type="component" value="Unassembled WGS sequence"/>
</dbReference>
<organism evidence="1 2">
    <name type="scientific">Datura stramonium</name>
    <name type="common">Jimsonweed</name>
    <name type="synonym">Common thornapple</name>
    <dbReference type="NCBI Taxonomy" id="4076"/>
    <lineage>
        <taxon>Eukaryota</taxon>
        <taxon>Viridiplantae</taxon>
        <taxon>Streptophyta</taxon>
        <taxon>Embryophyta</taxon>
        <taxon>Tracheophyta</taxon>
        <taxon>Spermatophyta</taxon>
        <taxon>Magnoliopsida</taxon>
        <taxon>eudicotyledons</taxon>
        <taxon>Gunneridae</taxon>
        <taxon>Pentapetalae</taxon>
        <taxon>asterids</taxon>
        <taxon>lamiids</taxon>
        <taxon>Solanales</taxon>
        <taxon>Solanaceae</taxon>
        <taxon>Solanoideae</taxon>
        <taxon>Datureae</taxon>
        <taxon>Datura</taxon>
    </lineage>
</organism>
<evidence type="ECO:0000313" key="2">
    <source>
        <dbReference type="Proteomes" id="UP000823775"/>
    </source>
</evidence>
<dbReference type="EMBL" id="JACEIK010001874">
    <property type="protein sequence ID" value="MCD7472800.1"/>
    <property type="molecule type" value="Genomic_DNA"/>
</dbReference>
<reference evidence="1 2" key="1">
    <citation type="journal article" date="2021" name="BMC Genomics">
        <title>Datura genome reveals duplications of psychoactive alkaloid biosynthetic genes and high mutation rate following tissue culture.</title>
        <authorList>
            <person name="Rajewski A."/>
            <person name="Carter-House D."/>
            <person name="Stajich J."/>
            <person name="Litt A."/>
        </authorList>
    </citation>
    <scope>NUCLEOTIDE SEQUENCE [LARGE SCALE GENOMIC DNA]</scope>
    <source>
        <strain evidence="1">AR-01</strain>
    </source>
</reference>
<accession>A0ABS8TPL3</accession>
<sequence length="67" mass="7559">MEMMHENKLVRLVKAIPSMIQSAFKKALQPARHKLTHLCSKVDVLESEITMLQQEVATLIAPTNQST</sequence>
<name>A0ABS8TPL3_DATST</name>